<evidence type="ECO:0000256" key="2">
    <source>
        <dbReference type="ARBA" id="ARBA00023125"/>
    </source>
</evidence>
<sequence length="249" mass="27937">MLKEERFEIILKKLELEGNVTYQGFTSVLDVSEDTVRRDIDYLHKNGLLTKVRGGALLRSKDPLSFQERESISTKEKDVIALKAQQFIKNGMTIFMDGGTTICAIVNNLAKDTNIRVITNNPKLIPIIVDFPHIELIILGGKYYKDPAVTAGAGTCLEVNNYIADLYFLGTCALNHQEGVTAIYKEDAEVKRIMVKCSKKVIALADENKLRSKETFKACDIEHIDTIITNLPSNDEQLNDFRGLDIQIV</sequence>
<keyword evidence="1" id="KW-0805">Transcription regulation</keyword>
<keyword evidence="8" id="KW-1185">Reference proteome</keyword>
<reference evidence="5" key="5">
    <citation type="submission" date="2024-05" db="EMBL/GenBank/DDBJ databases">
        <authorList>
            <person name="Sun Q."/>
            <person name="Zhou Y."/>
        </authorList>
    </citation>
    <scope>NUCLEOTIDE SEQUENCE</scope>
    <source>
        <strain evidence="5">CGMCC 1.12707</strain>
    </source>
</reference>
<evidence type="ECO:0000259" key="4">
    <source>
        <dbReference type="PROSITE" id="PS51000"/>
    </source>
</evidence>
<dbReference type="InterPro" id="IPR014036">
    <property type="entry name" value="DeoR-like_C"/>
</dbReference>
<dbReference type="SMART" id="SM00420">
    <property type="entry name" value="HTH_DEOR"/>
    <property type="match status" value="1"/>
</dbReference>
<dbReference type="PROSITE" id="PS00894">
    <property type="entry name" value="HTH_DEOR_1"/>
    <property type="match status" value="1"/>
</dbReference>
<dbReference type="SUPFAM" id="SSF46785">
    <property type="entry name" value="Winged helix' DNA-binding domain"/>
    <property type="match status" value="1"/>
</dbReference>
<dbReference type="InterPro" id="IPR018356">
    <property type="entry name" value="Tscrpt_reg_HTH_DeoR_CS"/>
</dbReference>
<accession>A0A1M6Y0F3</accession>
<reference evidence="6" key="3">
    <citation type="submission" date="2016-11" db="EMBL/GenBank/DDBJ databases">
        <authorList>
            <person name="Jaros S."/>
            <person name="Januszkiewicz K."/>
            <person name="Wedrychowicz H."/>
        </authorList>
    </citation>
    <scope>NUCLEOTIDE SEQUENCE [LARGE SCALE GENOMIC DNA]</scope>
    <source>
        <strain evidence="6">DSM 27989</strain>
    </source>
</reference>
<dbReference type="Proteomes" id="UP000184120">
    <property type="component" value="Unassembled WGS sequence"/>
</dbReference>
<dbReference type="SUPFAM" id="SSF100950">
    <property type="entry name" value="NagB/RpiA/CoA transferase-like"/>
    <property type="match status" value="1"/>
</dbReference>
<dbReference type="Proteomes" id="UP000650994">
    <property type="component" value="Unassembled WGS sequence"/>
</dbReference>
<feature type="domain" description="HTH deoR-type" evidence="4">
    <location>
        <begin position="3"/>
        <end position="58"/>
    </location>
</feature>
<dbReference type="EMBL" id="FRBH01000006">
    <property type="protein sequence ID" value="SHL11589.1"/>
    <property type="molecule type" value="Genomic_DNA"/>
</dbReference>
<dbReference type="Pfam" id="PF00455">
    <property type="entry name" value="DeoRC"/>
    <property type="match status" value="1"/>
</dbReference>
<protein>
    <submittedName>
        <fullName evidence="5">DeoR family transcriptional regulator</fullName>
    </submittedName>
    <submittedName>
        <fullName evidence="6">Transcriptional regulator, DeoR family</fullName>
    </submittedName>
</protein>
<dbReference type="EMBL" id="BMFL01000005">
    <property type="protein sequence ID" value="GGE93935.1"/>
    <property type="molecule type" value="Genomic_DNA"/>
</dbReference>
<evidence type="ECO:0000313" key="8">
    <source>
        <dbReference type="Proteomes" id="UP000650994"/>
    </source>
</evidence>
<dbReference type="RefSeq" id="WP_072931556.1">
    <property type="nucleotide sequence ID" value="NZ_BMFL01000005.1"/>
</dbReference>
<keyword evidence="2" id="KW-0238">DNA-binding</keyword>
<dbReference type="GO" id="GO:0003700">
    <property type="term" value="F:DNA-binding transcription factor activity"/>
    <property type="evidence" value="ECO:0007669"/>
    <property type="project" value="InterPro"/>
</dbReference>
<dbReference type="PANTHER" id="PTHR30363:SF44">
    <property type="entry name" value="AGA OPERON TRANSCRIPTIONAL REPRESSOR-RELATED"/>
    <property type="match status" value="1"/>
</dbReference>
<dbReference type="OrthoDB" id="9798651at2"/>
<evidence type="ECO:0000256" key="1">
    <source>
        <dbReference type="ARBA" id="ARBA00023015"/>
    </source>
</evidence>
<dbReference type="InterPro" id="IPR037171">
    <property type="entry name" value="NagB/RpiA_transferase-like"/>
</dbReference>
<evidence type="ECO:0000313" key="6">
    <source>
        <dbReference type="EMBL" id="SHL11589.1"/>
    </source>
</evidence>
<organism evidence="6 7">
    <name type="scientific">Chishuiella changwenlii</name>
    <dbReference type="NCBI Taxonomy" id="1434701"/>
    <lineage>
        <taxon>Bacteria</taxon>
        <taxon>Pseudomonadati</taxon>
        <taxon>Bacteroidota</taxon>
        <taxon>Flavobacteriia</taxon>
        <taxon>Flavobacteriales</taxon>
        <taxon>Weeksellaceae</taxon>
        <taxon>Chishuiella</taxon>
    </lineage>
</organism>
<dbReference type="GO" id="GO:0003677">
    <property type="term" value="F:DNA binding"/>
    <property type="evidence" value="ECO:0007669"/>
    <property type="project" value="UniProtKB-KW"/>
</dbReference>
<name>A0A1M6Y0F3_9FLAO</name>
<dbReference type="InterPro" id="IPR050313">
    <property type="entry name" value="Carb_Metab_HTH_regulators"/>
</dbReference>
<dbReference type="PRINTS" id="PR00037">
    <property type="entry name" value="HTHLACR"/>
</dbReference>
<dbReference type="PROSITE" id="PS51000">
    <property type="entry name" value="HTH_DEOR_2"/>
    <property type="match status" value="1"/>
</dbReference>
<dbReference type="AlphaFoldDB" id="A0A1M6Y0F3"/>
<dbReference type="PANTHER" id="PTHR30363">
    <property type="entry name" value="HTH-TYPE TRANSCRIPTIONAL REGULATOR SRLR-RELATED"/>
    <property type="match status" value="1"/>
</dbReference>
<proteinExistence type="predicted"/>
<evidence type="ECO:0000313" key="7">
    <source>
        <dbReference type="Proteomes" id="UP000184120"/>
    </source>
</evidence>
<gene>
    <name evidence="5" type="ORF">GCM10010984_09480</name>
    <name evidence="6" type="ORF">SAMN05443634_10633</name>
</gene>
<evidence type="ECO:0000256" key="3">
    <source>
        <dbReference type="ARBA" id="ARBA00023163"/>
    </source>
</evidence>
<reference evidence="8" key="4">
    <citation type="journal article" date="2019" name="Int. J. Syst. Evol. Microbiol.">
        <title>The Global Catalogue of Microorganisms (GCM) 10K type strain sequencing project: providing services to taxonomists for standard genome sequencing and annotation.</title>
        <authorList>
            <consortium name="The Broad Institute Genomics Platform"/>
            <consortium name="The Broad Institute Genome Sequencing Center for Infectious Disease"/>
            <person name="Wu L."/>
            <person name="Ma J."/>
        </authorList>
    </citation>
    <scope>NUCLEOTIDE SEQUENCE [LARGE SCALE GENOMIC DNA]</scope>
    <source>
        <strain evidence="8">CGMCC 1.12707</strain>
    </source>
</reference>
<dbReference type="Gene3D" id="3.40.50.1360">
    <property type="match status" value="1"/>
</dbReference>
<keyword evidence="3" id="KW-0804">Transcription</keyword>
<reference evidence="7" key="2">
    <citation type="submission" date="2016-11" db="EMBL/GenBank/DDBJ databases">
        <authorList>
            <person name="Varghese N."/>
            <person name="Submissions S."/>
        </authorList>
    </citation>
    <scope>NUCLEOTIDE SEQUENCE [LARGE SCALE GENOMIC DNA]</scope>
    <source>
        <strain evidence="7">DSM 27989</strain>
    </source>
</reference>
<dbReference type="Pfam" id="PF08220">
    <property type="entry name" value="HTH_DeoR"/>
    <property type="match status" value="1"/>
</dbReference>
<dbReference type="STRING" id="1434701.SAMN05443634_10633"/>
<evidence type="ECO:0000313" key="5">
    <source>
        <dbReference type="EMBL" id="GGE93935.1"/>
    </source>
</evidence>
<dbReference type="InterPro" id="IPR036390">
    <property type="entry name" value="WH_DNA-bd_sf"/>
</dbReference>
<dbReference type="InterPro" id="IPR001034">
    <property type="entry name" value="DeoR_HTH"/>
</dbReference>
<reference evidence="5" key="1">
    <citation type="journal article" date="2014" name="Int. J. Syst. Evol. Microbiol.">
        <title>Complete genome of a new Firmicutes species belonging to the dominant human colonic microbiota ('Ruminococcus bicirculans') reveals two chromosomes and a selective capacity to utilize plant glucans.</title>
        <authorList>
            <consortium name="NISC Comparative Sequencing Program"/>
            <person name="Wegmann U."/>
            <person name="Louis P."/>
            <person name="Goesmann A."/>
            <person name="Henrissat B."/>
            <person name="Duncan S.H."/>
            <person name="Flint H.J."/>
        </authorList>
    </citation>
    <scope>NUCLEOTIDE SEQUENCE</scope>
    <source>
        <strain evidence="5">CGMCC 1.12707</strain>
    </source>
</reference>
<dbReference type="SMART" id="SM01134">
    <property type="entry name" value="DeoRC"/>
    <property type="match status" value="1"/>
</dbReference>